<dbReference type="EMBL" id="CAADFM010000080">
    <property type="protein sequence ID" value="VFK13002.1"/>
    <property type="molecule type" value="Genomic_DNA"/>
</dbReference>
<organism evidence="1">
    <name type="scientific">Candidatus Kentrum sp. LPFa</name>
    <dbReference type="NCBI Taxonomy" id="2126335"/>
    <lineage>
        <taxon>Bacteria</taxon>
        <taxon>Pseudomonadati</taxon>
        <taxon>Pseudomonadota</taxon>
        <taxon>Gammaproteobacteria</taxon>
        <taxon>Candidatus Kentrum</taxon>
    </lineage>
</organism>
<evidence type="ECO:0000313" key="1">
    <source>
        <dbReference type="EMBL" id="VFK13002.1"/>
    </source>
</evidence>
<accession>A0A450W7G2</accession>
<dbReference type="AlphaFoldDB" id="A0A450W7G2"/>
<name>A0A450W7G2_9GAMM</name>
<protein>
    <submittedName>
        <fullName evidence="1">Uncharacterized protein</fullName>
    </submittedName>
</protein>
<gene>
    <name evidence="1" type="ORF">BECKLPF1236A_GA0070988_1008017</name>
    <name evidence="2" type="ORF">BECKLPF1236C_GA0070990_1007918</name>
</gene>
<sequence>MRLVSVIRVALPPPYRMDADGALIDVANRWIEGAEIVTPELAMMGSFSIPFHQVGL</sequence>
<dbReference type="EMBL" id="CAADFP010000079">
    <property type="protein sequence ID" value="VFK29059.1"/>
    <property type="molecule type" value="Genomic_DNA"/>
</dbReference>
<evidence type="ECO:0000313" key="2">
    <source>
        <dbReference type="EMBL" id="VFK29059.1"/>
    </source>
</evidence>
<proteinExistence type="predicted"/>
<reference evidence="1" key="1">
    <citation type="submission" date="2019-02" db="EMBL/GenBank/DDBJ databases">
        <authorList>
            <person name="Gruber-Vodicka R. H."/>
            <person name="Seah K. B. B."/>
        </authorList>
    </citation>
    <scope>NUCLEOTIDE SEQUENCE</scope>
    <source>
        <strain evidence="1">BECK_S312</strain>
        <strain evidence="2">BECK_S426</strain>
    </source>
</reference>